<dbReference type="Pfam" id="PF00226">
    <property type="entry name" value="DnaJ"/>
    <property type="match status" value="1"/>
</dbReference>
<dbReference type="RefSeq" id="WP_078320037.1">
    <property type="nucleotide sequence ID" value="NZ_FXTS01000006.1"/>
</dbReference>
<dbReference type="Proteomes" id="UP000190064">
    <property type="component" value="Unassembled WGS sequence"/>
</dbReference>
<dbReference type="SUPFAM" id="SSF46565">
    <property type="entry name" value="Chaperone J-domain"/>
    <property type="match status" value="1"/>
</dbReference>
<reference evidence="3" key="1">
    <citation type="submission" date="2017-02" db="EMBL/GenBank/DDBJ databases">
        <title>Draft Genome Sequence of the Salt Water Bacterium Oceanospirillum linum ATCC 11336.</title>
        <authorList>
            <person name="Trachtenberg A.M."/>
            <person name="Carney J.G."/>
            <person name="Linnane J.D."/>
            <person name="Rheaume B.A."/>
            <person name="Pitts N.L."/>
            <person name="Mykles D.L."/>
            <person name="Maclea K.S."/>
        </authorList>
    </citation>
    <scope>NUCLEOTIDE SEQUENCE [LARGE SCALE GENOMIC DNA]</scope>
    <source>
        <strain evidence="3">ATCC 11336</strain>
    </source>
</reference>
<dbReference type="AlphaFoldDB" id="A0A1T1HA30"/>
<dbReference type="PROSITE" id="PS50076">
    <property type="entry name" value="DNAJ_2"/>
    <property type="match status" value="1"/>
</dbReference>
<dbReference type="InterPro" id="IPR036869">
    <property type="entry name" value="J_dom_sf"/>
</dbReference>
<protein>
    <recommendedName>
        <fullName evidence="2">J domain-containing protein</fullName>
    </recommendedName>
</protein>
<dbReference type="Gene3D" id="1.10.287.110">
    <property type="entry name" value="DnaJ domain"/>
    <property type="match status" value="1"/>
</dbReference>
<gene>
    <name evidence="3" type="ORF">BTA35_0211825</name>
</gene>
<sequence>MNTLQRSRLLDTIQLVLEAHPQGLNEHTLIKALGETGVIEVTPATFSDTMTLFRTHFLVYNALYELKDELIKKAHWIMEISAVHIQLHPYEFGHDLLEEKDPMRDYYLDLTALQETTEEELDDMLRNFWKKIDIEEEKQVKRGLSHRALECLELSEPITFAEIKQRYRKLAMQHHPDRGGDPSKIQEINEAMAILKAAFQ</sequence>
<dbReference type="Pfam" id="PF12339">
    <property type="entry name" value="DNAJ_related"/>
    <property type="match status" value="1"/>
</dbReference>
<comment type="caution">
    <text evidence="3">The sequence shown here is derived from an EMBL/GenBank/DDBJ whole genome shotgun (WGS) entry which is preliminary data.</text>
</comment>
<keyword evidence="1" id="KW-0143">Chaperone</keyword>
<organism evidence="3 4">
    <name type="scientific">Oceanospirillum linum</name>
    <dbReference type="NCBI Taxonomy" id="966"/>
    <lineage>
        <taxon>Bacteria</taxon>
        <taxon>Pseudomonadati</taxon>
        <taxon>Pseudomonadota</taxon>
        <taxon>Gammaproteobacteria</taxon>
        <taxon>Oceanospirillales</taxon>
        <taxon>Oceanospirillaceae</taxon>
        <taxon>Oceanospirillum</taxon>
    </lineage>
</organism>
<dbReference type="InterPro" id="IPR021059">
    <property type="entry name" value="DnaJ-related_N"/>
</dbReference>
<name>A0A1T1HA30_OCELI</name>
<dbReference type="STRING" id="966.BTA35_0211825"/>
<keyword evidence="4" id="KW-1185">Reference proteome</keyword>
<dbReference type="InterPro" id="IPR001623">
    <property type="entry name" value="DnaJ_domain"/>
</dbReference>
<feature type="domain" description="J" evidence="2">
    <location>
        <begin position="147"/>
        <end position="200"/>
    </location>
</feature>
<evidence type="ECO:0000313" key="4">
    <source>
        <dbReference type="Proteomes" id="UP000190064"/>
    </source>
</evidence>
<dbReference type="SMART" id="SM00271">
    <property type="entry name" value="DnaJ"/>
    <property type="match status" value="1"/>
</dbReference>
<dbReference type="EMBL" id="MTSD02000005">
    <property type="protein sequence ID" value="OOV86590.1"/>
    <property type="molecule type" value="Genomic_DNA"/>
</dbReference>
<evidence type="ECO:0000313" key="3">
    <source>
        <dbReference type="EMBL" id="OOV86590.1"/>
    </source>
</evidence>
<accession>A0A1T1HA30</accession>
<dbReference type="CDD" id="cd06257">
    <property type="entry name" value="DnaJ"/>
    <property type="match status" value="1"/>
</dbReference>
<evidence type="ECO:0000256" key="1">
    <source>
        <dbReference type="ARBA" id="ARBA00023186"/>
    </source>
</evidence>
<evidence type="ECO:0000259" key="2">
    <source>
        <dbReference type="PROSITE" id="PS50076"/>
    </source>
</evidence>
<proteinExistence type="predicted"/>